<name>A0A1I8IS88_9PLAT</name>
<dbReference type="InterPro" id="IPR015422">
    <property type="entry name" value="PyrdxlP-dep_Trfase_small"/>
</dbReference>
<keyword evidence="7" id="KW-1185">Reference proteome</keyword>
<dbReference type="InterPro" id="IPR015421">
    <property type="entry name" value="PyrdxlP-dep_Trfase_major"/>
</dbReference>
<feature type="compositionally biased region" description="Low complexity" evidence="6">
    <location>
        <begin position="858"/>
        <end position="868"/>
    </location>
</feature>
<dbReference type="Proteomes" id="UP000095280">
    <property type="component" value="Unplaced"/>
</dbReference>
<dbReference type="Pfam" id="PF00282">
    <property type="entry name" value="Pyridoxal_deC"/>
    <property type="match status" value="1"/>
</dbReference>
<evidence type="ECO:0000256" key="1">
    <source>
        <dbReference type="ARBA" id="ARBA00001933"/>
    </source>
</evidence>
<sequence>MFAYVYSEAAEVLGHALAKAQERAALDFVSNDASELGGGFRAAPPGGEYMRAFMHENALNPTLFAALRRFEVELVQMTAAMLNAGPAARGVLMAVKTYRDLARARKPGSGGTPNIVAAVTVHPAFNKAAHYFGLTMTLVPVDPVSQTVDPAALRAAVTSDTVLLVASAPQYCHGIVDPVEEYGRVAREFGLPLHVDACFGGFMLPWVEKLGYSVPAFDFRVPEVTSVSADLHKYGFAPKGASVIVYRTGGLRKHQLYAYSGWPGGLFGSPTMAGTRPGGYLATAWVTLRTMGQEGFVRIAGDLMELTKFWTEEIRATGALKIVGSPQMTCFAITSNNPAVNVFVLADLLEDKGWKTVCTSNPDGAAAAPGQAGHFVTDIRACVDRILTEKIKPKGMAAVYGMVARVPAKELIDEFLLEWWQDQVKKLKSRVCSQLGGRLWIKRQLKSALGGKFIRTVLGRRRLQLPGHFISAESHCPQPVQEALLLTLTGAHSASRGIWTAERLTFTLRSLRRFPIQMSLFLELPGTKLKRVAAALHHHHYYHNHQIPGPGFPVGQSVSSYLAELGGGLQDSGKAAESKIVQASQSEMLKRQLIPAVLLLFSIAASASAAPFQCSISGSNGSRLETEVLGGRRIQQSVRLAATAMHSCQWVLNSSTYTDYVIERNRSDAASSCQRVRVIGGPLGGSWTVTAPSEPDLDPRLVGKCRHRLGADCRYHLTDYQAADQPCRYENGGPVCQEAPRQFSGVLGGRSFNATWIQLDLIPGNSSSCAWVLLGSSASLWTHSAQAAGGRACLTCSRHAGSGKVACSPPAAAAAPPGTDCEHRLGPDCRPYMVDFANSELPCRETRRSSGSGGGSGSSSRQASSDASYRMLMSDDGGSKSGVPVASSLMPLLLLAAGAAASLRRTQESKLALSTNSGAKKPVCNRGGYNIRNLRRVRRNRSRRWSGRAAHRRLRRATGRRRGPDCRAGARPARVAAFAQQQSARSPPRSGRNRRRQQPAQSPLRHRRLPDSPPQLTESSDRNRRPLGKSGASAATAAATGRFLS</sequence>
<evidence type="ECO:0000313" key="7">
    <source>
        <dbReference type="Proteomes" id="UP000095280"/>
    </source>
</evidence>
<organism evidence="7 8">
    <name type="scientific">Macrostomum lignano</name>
    <dbReference type="NCBI Taxonomy" id="282301"/>
    <lineage>
        <taxon>Eukaryota</taxon>
        <taxon>Metazoa</taxon>
        <taxon>Spiralia</taxon>
        <taxon>Lophotrochozoa</taxon>
        <taxon>Platyhelminthes</taxon>
        <taxon>Rhabditophora</taxon>
        <taxon>Macrostomorpha</taxon>
        <taxon>Macrostomida</taxon>
        <taxon>Macrostomidae</taxon>
        <taxon>Macrostomum</taxon>
    </lineage>
</organism>
<keyword evidence="2 5" id="KW-0663">Pyridoxal phosphate</keyword>
<dbReference type="InterPro" id="IPR015424">
    <property type="entry name" value="PyrdxlP-dep_Trfase"/>
</dbReference>
<dbReference type="SUPFAM" id="SSF53383">
    <property type="entry name" value="PLP-dependent transferases"/>
    <property type="match status" value="1"/>
</dbReference>
<protein>
    <submittedName>
        <fullName evidence="8">Aspartate aminotransferase family protein</fullName>
    </submittedName>
</protein>
<evidence type="ECO:0000256" key="3">
    <source>
        <dbReference type="ARBA" id="ARBA00023239"/>
    </source>
</evidence>
<dbReference type="GO" id="GO:0019752">
    <property type="term" value="P:carboxylic acid metabolic process"/>
    <property type="evidence" value="ECO:0007669"/>
    <property type="project" value="InterPro"/>
</dbReference>
<dbReference type="Gene3D" id="3.40.640.10">
    <property type="entry name" value="Type I PLP-dependent aspartate aminotransferase-like (Major domain)"/>
    <property type="match status" value="1"/>
</dbReference>
<dbReference type="Gene3D" id="6.10.140.2150">
    <property type="match status" value="1"/>
</dbReference>
<accession>A0A1I8IS88</accession>
<comment type="cofactor">
    <cofactor evidence="1 5">
        <name>pyridoxal 5'-phosphate</name>
        <dbReference type="ChEBI" id="CHEBI:597326"/>
    </cofactor>
</comment>
<proteinExistence type="inferred from homology"/>
<dbReference type="WBParaSite" id="maker-uti_cns_0015415-snap-gene-0.2-mRNA-1">
    <property type="protein sequence ID" value="maker-uti_cns_0015415-snap-gene-0.2-mRNA-1"/>
    <property type="gene ID" value="maker-uti_cns_0015415-snap-gene-0.2"/>
</dbReference>
<feature type="modified residue" description="N6-(pyridoxal phosphate)lysine" evidence="5">
    <location>
        <position position="233"/>
    </location>
</feature>
<dbReference type="PANTHER" id="PTHR42735:SF9">
    <property type="entry name" value="SPHINGOSINE-1-PHOSPHATE LYASE"/>
    <property type="match status" value="1"/>
</dbReference>
<feature type="region of interest" description="Disordered" evidence="6">
    <location>
        <begin position="844"/>
        <end position="881"/>
    </location>
</feature>
<feature type="compositionally biased region" description="Low complexity" evidence="6">
    <location>
        <begin position="1030"/>
        <end position="1045"/>
    </location>
</feature>
<feature type="compositionally biased region" description="Basic residues" evidence="6">
    <location>
        <begin position="939"/>
        <end position="961"/>
    </location>
</feature>
<dbReference type="InterPro" id="IPR002129">
    <property type="entry name" value="PyrdxlP-dep_de-COase"/>
</dbReference>
<keyword evidence="3" id="KW-0456">Lyase</keyword>
<evidence type="ECO:0000256" key="6">
    <source>
        <dbReference type="SAM" id="MobiDB-lite"/>
    </source>
</evidence>
<reference evidence="8" key="1">
    <citation type="submission" date="2016-11" db="UniProtKB">
        <authorList>
            <consortium name="WormBaseParasite"/>
        </authorList>
    </citation>
    <scope>IDENTIFICATION</scope>
</reference>
<feature type="compositionally biased region" description="Low complexity" evidence="6">
    <location>
        <begin position="967"/>
        <end position="990"/>
    </location>
</feature>
<evidence type="ECO:0000256" key="4">
    <source>
        <dbReference type="ARBA" id="ARBA00038302"/>
    </source>
</evidence>
<evidence type="ECO:0000256" key="2">
    <source>
        <dbReference type="ARBA" id="ARBA00022898"/>
    </source>
</evidence>
<dbReference type="GO" id="GO:0030170">
    <property type="term" value="F:pyridoxal phosphate binding"/>
    <property type="evidence" value="ECO:0007669"/>
    <property type="project" value="InterPro"/>
</dbReference>
<dbReference type="AlphaFoldDB" id="A0A1I8IS88"/>
<evidence type="ECO:0000256" key="5">
    <source>
        <dbReference type="PIRSR" id="PIRSR602129-50"/>
    </source>
</evidence>
<dbReference type="GO" id="GO:0016830">
    <property type="term" value="F:carbon-carbon lyase activity"/>
    <property type="evidence" value="ECO:0007669"/>
    <property type="project" value="InterPro"/>
</dbReference>
<comment type="similarity">
    <text evidence="4">Belongs to the group II decarboxylase family. Sphingosine-1-phosphate lyase subfamily.</text>
</comment>
<evidence type="ECO:0000313" key="8">
    <source>
        <dbReference type="WBParaSite" id="maker-uti_cns_0015415-snap-gene-0.2-mRNA-1"/>
    </source>
</evidence>
<dbReference type="InterPro" id="IPR050477">
    <property type="entry name" value="GrpII_AminoAcid_Decarb"/>
</dbReference>
<feature type="region of interest" description="Disordered" evidence="6">
    <location>
        <begin position="939"/>
        <end position="1045"/>
    </location>
</feature>
<dbReference type="Gene3D" id="3.90.1150.10">
    <property type="entry name" value="Aspartate Aminotransferase, domain 1"/>
    <property type="match status" value="1"/>
</dbReference>
<dbReference type="PANTHER" id="PTHR42735">
    <property type="match status" value="1"/>
</dbReference>